<dbReference type="Pfam" id="PF22187">
    <property type="entry name" value="DUF6946"/>
    <property type="match status" value="1"/>
</dbReference>
<dbReference type="EMBL" id="FNHG01000020">
    <property type="protein sequence ID" value="SDM73213.1"/>
    <property type="molecule type" value="Genomic_DNA"/>
</dbReference>
<evidence type="ECO:0000313" key="3">
    <source>
        <dbReference type="Proteomes" id="UP000199759"/>
    </source>
</evidence>
<accession>A0A1G9VMB2</accession>
<keyword evidence="3" id="KW-1185">Reference proteome</keyword>
<dbReference type="InterPro" id="IPR054024">
    <property type="entry name" value="DUF6946"/>
</dbReference>
<dbReference type="STRING" id="144026.SAMN04488568_1208"/>
<dbReference type="AlphaFoldDB" id="A0A1G9VMB2"/>
<evidence type="ECO:0000313" key="2">
    <source>
        <dbReference type="EMBL" id="SDM73213.1"/>
    </source>
</evidence>
<reference evidence="2 3" key="1">
    <citation type="submission" date="2016-10" db="EMBL/GenBank/DDBJ databases">
        <authorList>
            <person name="de Groot N.N."/>
        </authorList>
    </citation>
    <scope>NUCLEOTIDE SEQUENCE [LARGE SCALE GENOMIC DNA]</scope>
    <source>
        <strain evidence="2 3">DSM 16077</strain>
    </source>
</reference>
<organism evidence="2 3">
    <name type="scientific">Maricaulis salignorans</name>
    <dbReference type="NCBI Taxonomy" id="144026"/>
    <lineage>
        <taxon>Bacteria</taxon>
        <taxon>Pseudomonadati</taxon>
        <taxon>Pseudomonadota</taxon>
        <taxon>Alphaproteobacteria</taxon>
        <taxon>Maricaulales</taxon>
        <taxon>Maricaulaceae</taxon>
        <taxon>Maricaulis</taxon>
    </lineage>
</organism>
<gene>
    <name evidence="2" type="ORF">SAMN04488568_1208</name>
</gene>
<dbReference type="Proteomes" id="UP000199759">
    <property type="component" value="Unassembled WGS sequence"/>
</dbReference>
<name>A0A1G9VMB2_9PROT</name>
<sequence length="224" mass="24977">MPPIYRRSSGPEDWKQFLAAPDRHWKTGHSAKSMAYSWEEADGLPLEVSATITDAIGDIPEPLIIIPEYKVALPGGITDSQNDAFLLCRIGSQTAVVMIEGKVDEPFGPSVGEWFRNASPGKVQRLQHLCAILGLSYPPSPQLRYQLFHRCASAIIEAERFKTDLALMIVHSFSQERVWHDDFSEFATEIGARSTPGELSRSNTVPGRPFYLGWVTGEAQYLTR</sequence>
<protein>
    <recommendedName>
        <fullName evidence="1">DUF6946 domain-containing protein</fullName>
    </recommendedName>
</protein>
<proteinExistence type="predicted"/>
<evidence type="ECO:0000259" key="1">
    <source>
        <dbReference type="Pfam" id="PF22187"/>
    </source>
</evidence>
<feature type="domain" description="DUF6946" evidence="1">
    <location>
        <begin position="8"/>
        <end position="218"/>
    </location>
</feature>